<feature type="domain" description="Phosphodiester glycosidase" evidence="3">
    <location>
        <begin position="141"/>
        <end position="297"/>
    </location>
</feature>
<dbReference type="Pfam" id="PF09992">
    <property type="entry name" value="NAGPA"/>
    <property type="match status" value="1"/>
</dbReference>
<feature type="chain" id="PRO_5012419862" description="Phosphodiester glycosidase domain-containing protein" evidence="2">
    <location>
        <begin position="24"/>
        <end position="330"/>
    </location>
</feature>
<feature type="compositionally biased region" description="Polar residues" evidence="1">
    <location>
        <begin position="78"/>
        <end position="87"/>
    </location>
</feature>
<evidence type="ECO:0000313" key="4">
    <source>
        <dbReference type="EMBL" id="SBW05360.1"/>
    </source>
</evidence>
<organism evidence="4">
    <name type="scientific">uncultured delta proteobacterium</name>
    <dbReference type="NCBI Taxonomy" id="34034"/>
    <lineage>
        <taxon>Bacteria</taxon>
        <taxon>Deltaproteobacteria</taxon>
        <taxon>environmental samples</taxon>
    </lineage>
</organism>
<name>A0A212K0S2_9DELT</name>
<evidence type="ECO:0000259" key="3">
    <source>
        <dbReference type="Pfam" id="PF09992"/>
    </source>
</evidence>
<evidence type="ECO:0000256" key="1">
    <source>
        <dbReference type="SAM" id="MobiDB-lite"/>
    </source>
</evidence>
<protein>
    <recommendedName>
        <fullName evidence="3">Phosphodiester glycosidase domain-containing protein</fullName>
    </recommendedName>
</protein>
<dbReference type="AlphaFoldDB" id="A0A212K0S2"/>
<sequence>MTMFRPVAWVFFCLFLLAGEAFALDEAVQWQPLEPGLDLARVTVSFTPPARLPSQAPGQVQTPGQVTGDSPGSPPQQPADQSSTMASGQAPVAAPATGAPAEPMAAATTILRIDPARYAFSLYMASESGLKTLADVCKSEGFTAAINAGMFQRDGLTNTGYLRSRTHSNNAHVAANFGAFFVAEPDNGKPPLARLLDRQTDDWETAIKQHGIVLQNYRMATSGGRVLWKQSERYHSVAALSQDASGRVLFLLCPSPVPAAEYMTALLNLPLGIGTVMYLEGGSEAALFVNAGGVNAVEAGRHSSGLWGGSASLMLPNVLGIRKRAAPPAP</sequence>
<dbReference type="InterPro" id="IPR018711">
    <property type="entry name" value="NAGPA"/>
</dbReference>
<feature type="region of interest" description="Disordered" evidence="1">
    <location>
        <begin position="48"/>
        <end position="99"/>
    </location>
</feature>
<evidence type="ECO:0000256" key="2">
    <source>
        <dbReference type="SAM" id="SignalP"/>
    </source>
</evidence>
<dbReference type="EMBL" id="FLUQ01000002">
    <property type="protein sequence ID" value="SBW05360.1"/>
    <property type="molecule type" value="Genomic_DNA"/>
</dbReference>
<proteinExistence type="predicted"/>
<gene>
    <name evidence="4" type="ORF">KL86DPRO_20474</name>
</gene>
<keyword evidence="2" id="KW-0732">Signal</keyword>
<accession>A0A212K0S2</accession>
<feature type="compositionally biased region" description="Low complexity" evidence="1">
    <location>
        <begin position="90"/>
        <end position="99"/>
    </location>
</feature>
<feature type="signal peptide" evidence="2">
    <location>
        <begin position="1"/>
        <end position="23"/>
    </location>
</feature>
<reference evidence="4" key="1">
    <citation type="submission" date="2016-04" db="EMBL/GenBank/DDBJ databases">
        <authorList>
            <person name="Evans L.H."/>
            <person name="Alamgir A."/>
            <person name="Owens N."/>
            <person name="Weber N.D."/>
            <person name="Virtaneva K."/>
            <person name="Barbian K."/>
            <person name="Babar A."/>
            <person name="Rosenke K."/>
        </authorList>
    </citation>
    <scope>NUCLEOTIDE SEQUENCE</scope>
    <source>
        <strain evidence="4">86</strain>
    </source>
</reference>
<feature type="compositionally biased region" description="Polar residues" evidence="1">
    <location>
        <begin position="56"/>
        <end position="70"/>
    </location>
</feature>